<evidence type="ECO:0000259" key="1">
    <source>
        <dbReference type="PROSITE" id="PS51502"/>
    </source>
</evidence>
<gene>
    <name evidence="2" type="ORF">EYW49_03185</name>
</gene>
<dbReference type="EMBL" id="SJFN01000003">
    <property type="protein sequence ID" value="TBW40744.1"/>
    <property type="molecule type" value="Genomic_DNA"/>
</dbReference>
<dbReference type="InterPro" id="IPR013097">
    <property type="entry name" value="Dabb"/>
</dbReference>
<accession>A0A4Q9VXT1</accession>
<dbReference type="InterPro" id="IPR011008">
    <property type="entry name" value="Dimeric_a/b-barrel"/>
</dbReference>
<dbReference type="Gene3D" id="3.30.70.100">
    <property type="match status" value="1"/>
</dbReference>
<sequence>MIRHVVFFSVPNADDRDAVAAGLAILTRNPHALRLEVRPNLRRDSWSGEVDFVVYGEFADEAALAAYKAHPTYAEAIAAVRPLRDLRIAADFVLD</sequence>
<dbReference type="SUPFAM" id="SSF54909">
    <property type="entry name" value="Dimeric alpha+beta barrel"/>
    <property type="match status" value="1"/>
</dbReference>
<dbReference type="AlphaFoldDB" id="A0A4Q9VXT1"/>
<name>A0A4Q9VXT1_9HYPH</name>
<feature type="domain" description="Stress-response A/B barrel" evidence="1">
    <location>
        <begin position="2"/>
        <end position="92"/>
    </location>
</feature>
<comment type="caution">
    <text evidence="2">The sequence shown here is derived from an EMBL/GenBank/DDBJ whole genome shotgun (WGS) entry which is preliminary data.</text>
</comment>
<dbReference type="Proteomes" id="UP000292781">
    <property type="component" value="Unassembled WGS sequence"/>
</dbReference>
<dbReference type="RefSeq" id="WP_131306025.1">
    <property type="nucleotide sequence ID" value="NZ_SJFN01000003.1"/>
</dbReference>
<proteinExistence type="predicted"/>
<evidence type="ECO:0000313" key="2">
    <source>
        <dbReference type="EMBL" id="TBW40744.1"/>
    </source>
</evidence>
<reference evidence="2 3" key="1">
    <citation type="submission" date="2019-02" db="EMBL/GenBank/DDBJ databases">
        <title>Siculibacillus lacustris gen. nov., sp. nov., a new rosette-forming bacterium isolated from a freshwater crater lake (Lake St. Ana, Romania).</title>
        <authorList>
            <person name="Felfoldi T."/>
            <person name="Marton Z."/>
            <person name="Szabo A."/>
            <person name="Mentes A."/>
            <person name="Boka K."/>
            <person name="Marialigeti K."/>
            <person name="Mathe I."/>
            <person name="Koncz M."/>
            <person name="Schumann P."/>
            <person name="Toth E."/>
        </authorList>
    </citation>
    <scope>NUCLEOTIDE SEQUENCE [LARGE SCALE GENOMIC DNA]</scope>
    <source>
        <strain evidence="2 3">SA-279</strain>
    </source>
</reference>
<dbReference type="SMART" id="SM00886">
    <property type="entry name" value="Dabb"/>
    <property type="match status" value="1"/>
</dbReference>
<protein>
    <submittedName>
        <fullName evidence="2">Dabb family protein</fullName>
    </submittedName>
</protein>
<dbReference type="Pfam" id="PF07876">
    <property type="entry name" value="Dabb"/>
    <property type="match status" value="1"/>
</dbReference>
<keyword evidence="3" id="KW-1185">Reference proteome</keyword>
<organism evidence="2 3">
    <name type="scientific">Siculibacillus lacustris</name>
    <dbReference type="NCBI Taxonomy" id="1549641"/>
    <lineage>
        <taxon>Bacteria</taxon>
        <taxon>Pseudomonadati</taxon>
        <taxon>Pseudomonadota</taxon>
        <taxon>Alphaproteobacteria</taxon>
        <taxon>Hyphomicrobiales</taxon>
        <taxon>Ancalomicrobiaceae</taxon>
        <taxon>Siculibacillus</taxon>
    </lineage>
</organism>
<dbReference type="OrthoDB" id="9813140at2"/>
<evidence type="ECO:0000313" key="3">
    <source>
        <dbReference type="Proteomes" id="UP000292781"/>
    </source>
</evidence>
<dbReference type="PROSITE" id="PS51502">
    <property type="entry name" value="S_R_A_B_BARREL"/>
    <property type="match status" value="1"/>
</dbReference>